<dbReference type="InterPro" id="IPR032867">
    <property type="entry name" value="DYW_dom"/>
</dbReference>
<dbReference type="Pfam" id="PF20431">
    <property type="entry name" value="E_motif"/>
    <property type="match status" value="1"/>
</dbReference>
<reference evidence="5" key="1">
    <citation type="journal article" date="2018" name="Molecules">
        <title>The Pentatricopeptide Repeat Gene Family in Salvia miltiorrhiza: Genome-Wide Characterization and Expression Analysis.</title>
        <authorList>
            <person name="Li H."/>
            <person name="Li C."/>
            <person name="Deng Y."/>
            <person name="Jiang X."/>
            <person name="Lu S."/>
        </authorList>
    </citation>
    <scope>NUCLEOTIDE SEQUENCE</scope>
</reference>
<dbReference type="EMBL" id="MH004527">
    <property type="protein sequence ID" value="AYM00527.1"/>
    <property type="molecule type" value="mRNA"/>
</dbReference>
<dbReference type="PROSITE" id="PS51375">
    <property type="entry name" value="PPR"/>
    <property type="match status" value="2"/>
</dbReference>
<keyword evidence="2" id="KW-0677">Repeat</keyword>
<dbReference type="FunFam" id="1.25.40.10:FF:001370">
    <property type="entry name" value="Pentatricopeptide repeat-containing protein"/>
    <property type="match status" value="1"/>
</dbReference>
<feature type="repeat" description="PPR" evidence="3">
    <location>
        <begin position="99"/>
        <end position="133"/>
    </location>
</feature>
<dbReference type="InterPro" id="IPR002885">
    <property type="entry name" value="PPR_rpt"/>
</dbReference>
<reference evidence="5" key="2">
    <citation type="submission" date="2018-02" db="EMBL/GenBank/DDBJ databases">
        <authorList>
            <person name="Li H.Q."/>
            <person name="Lu S.F."/>
        </authorList>
    </citation>
    <scope>NUCLEOTIDE SEQUENCE</scope>
</reference>
<dbReference type="InterPro" id="IPR046848">
    <property type="entry name" value="E_motif"/>
</dbReference>
<evidence type="ECO:0000256" key="2">
    <source>
        <dbReference type="ARBA" id="ARBA00022737"/>
    </source>
</evidence>
<dbReference type="Pfam" id="PF13041">
    <property type="entry name" value="PPR_2"/>
    <property type="match status" value="1"/>
</dbReference>
<sequence>MIASYLPSQPQQFLIQHQNHAKIPETDHYSDQKEQECISMIKKCKNLEELKQIHGQILKFGLLWSSSFCASNLISSCALSQWGSMDYACSIFDQIDHPCSFDFNTMIRGYTKDMSSEQALLAYLDMLETGVGPDKFTYPALLKACASLSAAEEGMQIHGHVLKHGFIGDVFVGNSLINMYGKCGLLRDSCSVFEQMEEKTVASWSAVIAAHASLGMWGECVKLFSCMICDGGWRPEESVLVSVLSACTHLGRLDWGRCIHGYLLRNLSGLNAAVETAVIDMYIRCGSLEKGMRLFGVMVSKNHKSYSVAISGLASHGRGKEALFEQMIGEGLRPDDVAYVGALSACSHAGLVQEGVKYFERMTREHRIEPTMQHYGCMVDLMGRAGLVDEAHELIKSMPMEPNDVVWRSLLSACKIHRNLELGEVAAERLLKLNTQNAGDYLMLCSIYAQAGRWEDVSVGRVKMARVGLRQVAGTCAVVVRGEVHRFVSNDTLHHHPLRREIHEMVHQMEWQLRFDGYEADTTQVSMNVGEEEKRERLRGHSQKLAIAFALISTSQGSVVRIVRNVRMCSDCHTYTKMISVIYERHIIVRDRNVFHHFKDGTCSCKDYW</sequence>
<evidence type="ECO:0000259" key="4">
    <source>
        <dbReference type="Pfam" id="PF14432"/>
    </source>
</evidence>
<protein>
    <submittedName>
        <fullName evidence="5">Pentatricopeptide repeat protein</fullName>
    </submittedName>
</protein>
<dbReference type="FunFam" id="1.25.40.10:FF:000184">
    <property type="entry name" value="Pentatricopeptide repeat-containing protein, chloroplastic"/>
    <property type="match status" value="1"/>
</dbReference>
<dbReference type="PANTHER" id="PTHR47926">
    <property type="entry name" value="PENTATRICOPEPTIDE REPEAT-CONTAINING PROTEIN"/>
    <property type="match status" value="1"/>
</dbReference>
<evidence type="ECO:0000256" key="1">
    <source>
        <dbReference type="ARBA" id="ARBA00006643"/>
    </source>
</evidence>
<dbReference type="NCBIfam" id="TIGR00756">
    <property type="entry name" value="PPR"/>
    <property type="match status" value="2"/>
</dbReference>
<dbReference type="Gene3D" id="1.25.40.10">
    <property type="entry name" value="Tetratricopeptide repeat domain"/>
    <property type="match status" value="3"/>
</dbReference>
<dbReference type="InterPro" id="IPR046960">
    <property type="entry name" value="PPR_At4g14850-like_plant"/>
</dbReference>
<feature type="repeat" description="PPR" evidence="3">
    <location>
        <begin position="169"/>
        <end position="203"/>
    </location>
</feature>
<dbReference type="GO" id="GO:0008270">
    <property type="term" value="F:zinc ion binding"/>
    <property type="evidence" value="ECO:0007669"/>
    <property type="project" value="InterPro"/>
</dbReference>
<dbReference type="PANTHER" id="PTHR47926:SF400">
    <property type="entry name" value="PENTACOTRIPEPTIDE-REPEAT REGION OF PRORP DOMAIN-CONTAINING PROTEIN"/>
    <property type="match status" value="1"/>
</dbReference>
<dbReference type="GO" id="GO:0003723">
    <property type="term" value="F:RNA binding"/>
    <property type="evidence" value="ECO:0007669"/>
    <property type="project" value="InterPro"/>
</dbReference>
<proteinExistence type="evidence at transcript level"/>
<dbReference type="AlphaFoldDB" id="A0A678WB66"/>
<dbReference type="Pfam" id="PF14432">
    <property type="entry name" value="DYW_deaminase"/>
    <property type="match status" value="1"/>
</dbReference>
<evidence type="ECO:0000313" key="5">
    <source>
        <dbReference type="EMBL" id="AYM00527.1"/>
    </source>
</evidence>
<name>A0A678WB66_SALMI</name>
<comment type="similarity">
    <text evidence="1">Belongs to the PPR family. PCMP-H subfamily.</text>
</comment>
<dbReference type="GO" id="GO:0009451">
    <property type="term" value="P:RNA modification"/>
    <property type="evidence" value="ECO:0007669"/>
    <property type="project" value="InterPro"/>
</dbReference>
<dbReference type="Pfam" id="PF01535">
    <property type="entry name" value="PPR"/>
    <property type="match status" value="6"/>
</dbReference>
<dbReference type="InterPro" id="IPR011990">
    <property type="entry name" value="TPR-like_helical_dom_sf"/>
</dbReference>
<feature type="domain" description="DYW" evidence="4">
    <location>
        <begin position="517"/>
        <end position="609"/>
    </location>
</feature>
<accession>A0A678WB66</accession>
<organism evidence="5">
    <name type="scientific">Salvia miltiorrhiza</name>
    <name type="common">Chinese sage</name>
    <dbReference type="NCBI Taxonomy" id="226208"/>
    <lineage>
        <taxon>Eukaryota</taxon>
        <taxon>Viridiplantae</taxon>
        <taxon>Streptophyta</taxon>
        <taxon>Embryophyta</taxon>
        <taxon>Tracheophyta</taxon>
        <taxon>Spermatophyta</taxon>
        <taxon>Magnoliopsida</taxon>
        <taxon>eudicotyledons</taxon>
        <taxon>Gunneridae</taxon>
        <taxon>Pentapetalae</taxon>
        <taxon>asterids</taxon>
        <taxon>lamiids</taxon>
        <taxon>Lamiales</taxon>
        <taxon>Lamiaceae</taxon>
        <taxon>Nepetoideae</taxon>
        <taxon>Mentheae</taxon>
        <taxon>Salviinae</taxon>
        <taxon>Salvia</taxon>
        <taxon>Salvia incertae sedis</taxon>
    </lineage>
</organism>
<evidence type="ECO:0000256" key="3">
    <source>
        <dbReference type="PROSITE-ProRule" id="PRU00708"/>
    </source>
</evidence>